<evidence type="ECO:0000259" key="4">
    <source>
        <dbReference type="PROSITE" id="PS50949"/>
    </source>
</evidence>
<dbReference type="GO" id="GO:0003677">
    <property type="term" value="F:DNA binding"/>
    <property type="evidence" value="ECO:0007669"/>
    <property type="project" value="UniProtKB-KW"/>
</dbReference>
<dbReference type="Gene3D" id="1.20.120.530">
    <property type="entry name" value="GntR ligand-binding domain-like"/>
    <property type="match status" value="1"/>
</dbReference>
<dbReference type="InterPro" id="IPR011711">
    <property type="entry name" value="GntR_C"/>
</dbReference>
<dbReference type="RefSeq" id="WP_091939396.1">
    <property type="nucleotide sequence ID" value="NZ_FNCY01000019.1"/>
</dbReference>
<evidence type="ECO:0000313" key="5">
    <source>
        <dbReference type="EMBL" id="SDI43966.1"/>
    </source>
</evidence>
<evidence type="ECO:0000313" key="6">
    <source>
        <dbReference type="Proteomes" id="UP000198607"/>
    </source>
</evidence>
<sequence>MKNSPEVKIQNFLPQESQSIGSQLHRLLRAAIIEGELLPGQIISEIEMSKRFDISRQPVREAFIKLAEERLVEVRPQRGTFVRKISVKEVLDARHLREIIEVSIVREVSAKHDAELINRLRQLITQQKETAPGDAHAFLELDEEMHRTIALHAGREYAWRVTESIKAQMNRVRFLSFDFAQSKFELAGEHAAIVDAIEAGNADLAAQLMEKHLRGILATLPRVVSQYPDYFTDN</sequence>
<evidence type="ECO:0000256" key="1">
    <source>
        <dbReference type="ARBA" id="ARBA00023015"/>
    </source>
</evidence>
<dbReference type="Gene3D" id="1.10.10.10">
    <property type="entry name" value="Winged helix-like DNA-binding domain superfamily/Winged helix DNA-binding domain"/>
    <property type="match status" value="1"/>
</dbReference>
<dbReference type="OrthoDB" id="9788098at2"/>
<keyword evidence="6" id="KW-1185">Reference proteome</keyword>
<keyword evidence="1" id="KW-0805">Transcription regulation</keyword>
<dbReference type="Pfam" id="PF07729">
    <property type="entry name" value="FCD"/>
    <property type="match status" value="1"/>
</dbReference>
<dbReference type="PANTHER" id="PTHR43537:SF6">
    <property type="entry name" value="HTH-TYPE TRANSCRIPTIONAL REPRESSOR RSPR"/>
    <property type="match status" value="1"/>
</dbReference>
<feature type="domain" description="HTH gntR-type" evidence="4">
    <location>
        <begin position="18"/>
        <end position="85"/>
    </location>
</feature>
<dbReference type="PANTHER" id="PTHR43537">
    <property type="entry name" value="TRANSCRIPTIONAL REGULATOR, GNTR FAMILY"/>
    <property type="match status" value="1"/>
</dbReference>
<dbReference type="SUPFAM" id="SSF48008">
    <property type="entry name" value="GntR ligand-binding domain-like"/>
    <property type="match status" value="1"/>
</dbReference>
<dbReference type="InterPro" id="IPR036390">
    <property type="entry name" value="WH_DNA-bd_sf"/>
</dbReference>
<dbReference type="InterPro" id="IPR000524">
    <property type="entry name" value="Tscrpt_reg_HTH_GntR"/>
</dbReference>
<gene>
    <name evidence="5" type="ORF">SAMN05660652_03425</name>
</gene>
<dbReference type="GO" id="GO:0003700">
    <property type="term" value="F:DNA-binding transcription factor activity"/>
    <property type="evidence" value="ECO:0007669"/>
    <property type="project" value="InterPro"/>
</dbReference>
<dbReference type="SUPFAM" id="SSF46785">
    <property type="entry name" value="Winged helix' DNA-binding domain"/>
    <property type="match status" value="1"/>
</dbReference>
<dbReference type="EMBL" id="FNCY01000019">
    <property type="protein sequence ID" value="SDI43966.1"/>
    <property type="molecule type" value="Genomic_DNA"/>
</dbReference>
<dbReference type="InterPro" id="IPR036388">
    <property type="entry name" value="WH-like_DNA-bd_sf"/>
</dbReference>
<dbReference type="AlphaFoldDB" id="A0A1G8KKR9"/>
<accession>A0A1G8KKR9</accession>
<name>A0A1G8KKR9_9RHOO</name>
<dbReference type="InterPro" id="IPR008920">
    <property type="entry name" value="TF_FadR/GntR_C"/>
</dbReference>
<proteinExistence type="predicted"/>
<keyword evidence="2 5" id="KW-0238">DNA-binding</keyword>
<organism evidence="5 6">
    <name type="scientific">Propionivibrio dicarboxylicus</name>
    <dbReference type="NCBI Taxonomy" id="83767"/>
    <lineage>
        <taxon>Bacteria</taxon>
        <taxon>Pseudomonadati</taxon>
        <taxon>Pseudomonadota</taxon>
        <taxon>Betaproteobacteria</taxon>
        <taxon>Rhodocyclales</taxon>
        <taxon>Rhodocyclaceae</taxon>
        <taxon>Propionivibrio</taxon>
    </lineage>
</organism>
<dbReference type="SMART" id="SM00345">
    <property type="entry name" value="HTH_GNTR"/>
    <property type="match status" value="1"/>
</dbReference>
<evidence type="ECO:0000256" key="2">
    <source>
        <dbReference type="ARBA" id="ARBA00023125"/>
    </source>
</evidence>
<protein>
    <submittedName>
        <fullName evidence="5">DNA-binding transcriptional regulator, GntR family</fullName>
    </submittedName>
</protein>
<dbReference type="PROSITE" id="PS50949">
    <property type="entry name" value="HTH_GNTR"/>
    <property type="match status" value="1"/>
</dbReference>
<dbReference type="STRING" id="83767.SAMN05660652_03425"/>
<reference evidence="5 6" key="1">
    <citation type="submission" date="2016-10" db="EMBL/GenBank/DDBJ databases">
        <authorList>
            <person name="de Groot N.N."/>
        </authorList>
    </citation>
    <scope>NUCLEOTIDE SEQUENCE [LARGE SCALE GENOMIC DNA]</scope>
    <source>
        <strain evidence="5 6">DSM 5885</strain>
    </source>
</reference>
<dbReference type="SMART" id="SM00895">
    <property type="entry name" value="FCD"/>
    <property type="match status" value="1"/>
</dbReference>
<dbReference type="CDD" id="cd07377">
    <property type="entry name" value="WHTH_GntR"/>
    <property type="match status" value="1"/>
</dbReference>
<dbReference type="Pfam" id="PF00392">
    <property type="entry name" value="GntR"/>
    <property type="match status" value="1"/>
</dbReference>
<evidence type="ECO:0000256" key="3">
    <source>
        <dbReference type="ARBA" id="ARBA00023163"/>
    </source>
</evidence>
<keyword evidence="3" id="KW-0804">Transcription</keyword>
<dbReference type="Proteomes" id="UP000198607">
    <property type="component" value="Unassembled WGS sequence"/>
</dbReference>